<dbReference type="InterPro" id="IPR005940">
    <property type="entry name" value="Anthranilate_Pribosyl_Tfrase"/>
</dbReference>
<dbReference type="GO" id="GO:0000162">
    <property type="term" value="P:L-tryptophan biosynthetic process"/>
    <property type="evidence" value="ECO:0007669"/>
    <property type="project" value="InterPro"/>
</dbReference>
<comment type="caution">
    <text evidence="4">The sequence shown here is derived from an EMBL/GenBank/DDBJ whole genome shotgun (WGS) entry which is preliminary data.</text>
</comment>
<dbReference type="SUPFAM" id="SSF52418">
    <property type="entry name" value="Nucleoside phosphorylase/phosphoribosyltransferase catalytic domain"/>
    <property type="match status" value="1"/>
</dbReference>
<evidence type="ECO:0000256" key="1">
    <source>
        <dbReference type="ARBA" id="ARBA00022676"/>
    </source>
</evidence>
<dbReference type="NCBIfam" id="NF006005">
    <property type="entry name" value="PRK08136.1"/>
    <property type="match status" value="1"/>
</dbReference>
<protein>
    <submittedName>
        <fullName evidence="4">DNA-binding protein YbiB</fullName>
    </submittedName>
</protein>
<dbReference type="Pfam" id="PF02885">
    <property type="entry name" value="Glycos_trans_3N"/>
    <property type="match status" value="1"/>
</dbReference>
<dbReference type="PANTHER" id="PTHR43285">
    <property type="entry name" value="ANTHRANILATE PHOSPHORIBOSYLTRANSFERASE"/>
    <property type="match status" value="1"/>
</dbReference>
<dbReference type="InterPro" id="IPR035902">
    <property type="entry name" value="Nuc_phospho_transferase"/>
</dbReference>
<feature type="domain" description="Glycosyl transferase family 3 N-terminal" evidence="3">
    <location>
        <begin position="5"/>
        <end position="69"/>
    </location>
</feature>
<gene>
    <name evidence="4" type="primary">ybiB</name>
    <name evidence="4" type="ORF">N5923_24410</name>
</gene>
<dbReference type="Gene3D" id="3.40.1030.10">
    <property type="entry name" value="Nucleoside phosphorylase/phosphoribosyltransferase catalytic domain"/>
    <property type="match status" value="1"/>
</dbReference>
<proteinExistence type="predicted"/>
<evidence type="ECO:0000259" key="3">
    <source>
        <dbReference type="Pfam" id="PF02885"/>
    </source>
</evidence>
<keyword evidence="5" id="KW-1185">Reference proteome</keyword>
<keyword evidence="4" id="KW-0238">DNA-binding</keyword>
<dbReference type="EMBL" id="JAODIM010000043">
    <property type="protein sequence ID" value="MCU5780642.1"/>
    <property type="molecule type" value="Genomic_DNA"/>
</dbReference>
<keyword evidence="2" id="KW-0808">Transferase</keyword>
<dbReference type="AlphaFoldDB" id="A0A9J6PT36"/>
<dbReference type="GO" id="GO:0003677">
    <property type="term" value="F:DNA binding"/>
    <property type="evidence" value="ECO:0007669"/>
    <property type="project" value="UniProtKB-KW"/>
</dbReference>
<reference evidence="4" key="1">
    <citation type="submission" date="2022-09" db="EMBL/GenBank/DDBJ databases">
        <title>Winslowiella arboricola sp. nov., isolated from bleeding cankers on broadleaf hosts.</title>
        <authorList>
            <person name="Brady C."/>
            <person name="Kaur S."/>
            <person name="Crampton B."/>
            <person name="Maddock D."/>
            <person name="Arnold D."/>
            <person name="Denman S."/>
        </authorList>
    </citation>
    <scope>NUCLEOTIDE SEQUENCE</scope>
    <source>
        <strain evidence="4">BAC 15a-03b</strain>
    </source>
</reference>
<dbReference type="Gene3D" id="1.20.970.10">
    <property type="entry name" value="Transferase, Pyrimidine Nucleoside Phosphorylase, Chain C"/>
    <property type="match status" value="1"/>
</dbReference>
<dbReference type="SUPFAM" id="SSF47648">
    <property type="entry name" value="Nucleoside phosphorylase/phosphoribosyltransferase N-terminal domain"/>
    <property type="match status" value="1"/>
</dbReference>
<organism evidence="4 5">
    <name type="scientific">Winslowiella arboricola</name>
    <dbReference type="NCBI Taxonomy" id="2978220"/>
    <lineage>
        <taxon>Bacteria</taxon>
        <taxon>Pseudomonadati</taxon>
        <taxon>Pseudomonadota</taxon>
        <taxon>Gammaproteobacteria</taxon>
        <taxon>Enterobacterales</taxon>
        <taxon>Erwiniaceae</taxon>
        <taxon>Winslowiella</taxon>
    </lineage>
</organism>
<dbReference type="Proteomes" id="UP001064262">
    <property type="component" value="Unassembled WGS sequence"/>
</dbReference>
<dbReference type="GO" id="GO:0005829">
    <property type="term" value="C:cytosol"/>
    <property type="evidence" value="ECO:0007669"/>
    <property type="project" value="TreeGrafter"/>
</dbReference>
<evidence type="ECO:0000313" key="5">
    <source>
        <dbReference type="Proteomes" id="UP001064262"/>
    </source>
</evidence>
<accession>A0A9J6PT36</accession>
<dbReference type="GO" id="GO:0004048">
    <property type="term" value="F:anthranilate phosphoribosyltransferase activity"/>
    <property type="evidence" value="ECO:0007669"/>
    <property type="project" value="InterPro"/>
</dbReference>
<evidence type="ECO:0000256" key="2">
    <source>
        <dbReference type="ARBA" id="ARBA00022679"/>
    </source>
</evidence>
<dbReference type="InterPro" id="IPR036320">
    <property type="entry name" value="Glycosyl_Trfase_fam3_N_dom_sf"/>
</dbReference>
<evidence type="ECO:0000313" key="4">
    <source>
        <dbReference type="EMBL" id="MCU5780642.1"/>
    </source>
</evidence>
<sequence>MEYSKIIKEVGRGKNHARDIDIETARALYRRMLAGDVPELELGGLLIALRIKGEGEEEMLGFYQAMQEQVMQLTPPAGKPLPVVIPSYNGARKQANLTPLLALLLSKLGFPVVVHAVSDDPTRVTSEAIFSALGIAPVTDALAAQQQLNAGELVFMSVATLCPPLATQLSLRWRMGVRNSAHTLAKLATPFAEAAALRLSSVSHPEYIARVAKFFTAIGGTGLLMNGTEGEVYASLQRCPAITLIGGQQAEPQLLLARQEEVTIAREALPLSKEAAETAGWIQRVVNKDLPVPHSLRLQLACCFVASGQAVDIASGLAELDAAGY</sequence>
<keyword evidence="1" id="KW-0328">Glycosyltransferase</keyword>
<name>A0A9J6PT36_9GAMM</name>
<dbReference type="PANTHER" id="PTHR43285:SF4">
    <property type="entry name" value="TRANSFERASE"/>
    <property type="match status" value="1"/>
</dbReference>
<dbReference type="InterPro" id="IPR017459">
    <property type="entry name" value="Glycosyl_Trfase_fam3_N_dom"/>
</dbReference>
<dbReference type="RefSeq" id="WP_267142300.1">
    <property type="nucleotide sequence ID" value="NZ_JAODIL010000068.1"/>
</dbReference>